<keyword evidence="2" id="KW-1185">Reference proteome</keyword>
<protein>
    <submittedName>
        <fullName evidence="1">Uncharacterized protein</fullName>
    </submittedName>
</protein>
<proteinExistence type="predicted"/>
<dbReference type="Proteomes" id="UP000184159">
    <property type="component" value="Unassembled WGS sequence"/>
</dbReference>
<evidence type="ECO:0000313" key="2">
    <source>
        <dbReference type="Proteomes" id="UP000184159"/>
    </source>
</evidence>
<evidence type="ECO:0000313" key="1">
    <source>
        <dbReference type="EMBL" id="SHF37631.1"/>
    </source>
</evidence>
<gene>
    <name evidence="1" type="ORF">SAMN02745781_02095</name>
</gene>
<name>A0A1M5B500_VIBGA</name>
<dbReference type="AlphaFoldDB" id="A0A1M5B500"/>
<accession>A0A1M5B500</accession>
<reference evidence="2" key="1">
    <citation type="submission" date="2016-11" db="EMBL/GenBank/DDBJ databases">
        <authorList>
            <person name="Varghese N."/>
            <person name="Submissions S."/>
        </authorList>
    </citation>
    <scope>NUCLEOTIDE SEQUENCE [LARGE SCALE GENOMIC DNA]</scope>
    <source>
        <strain evidence="2">DSM 21264</strain>
    </source>
</reference>
<organism evidence="1 2">
    <name type="scientific">Vibrio gazogenes DSM 21264 = NBRC 103151</name>
    <dbReference type="NCBI Taxonomy" id="1123492"/>
    <lineage>
        <taxon>Bacteria</taxon>
        <taxon>Pseudomonadati</taxon>
        <taxon>Pseudomonadota</taxon>
        <taxon>Gammaproteobacteria</taxon>
        <taxon>Vibrionales</taxon>
        <taxon>Vibrionaceae</taxon>
        <taxon>Vibrio</taxon>
    </lineage>
</organism>
<dbReference type="EMBL" id="FQUH01000009">
    <property type="protein sequence ID" value="SHF37631.1"/>
    <property type="molecule type" value="Genomic_DNA"/>
</dbReference>
<sequence length="101" mass="11804">MDDTDRKRFVLVLDTKILPSQPLAINSFQQHDVVPISPPKDPSRIQDDKPDITRDARVTIRALDSQYQKRSDRCQKGQYIRTIQTFKTQCPVSHNRDEIIR</sequence>